<dbReference type="InterPro" id="IPR030128">
    <property type="entry name" value="BAIP2_I-BAR_dom"/>
</dbReference>
<evidence type="ECO:0000256" key="7">
    <source>
        <dbReference type="ARBA" id="ARBA00022553"/>
    </source>
</evidence>
<evidence type="ECO:0000256" key="16">
    <source>
        <dbReference type="SAM" id="Coils"/>
    </source>
</evidence>
<dbReference type="InterPro" id="IPR001452">
    <property type="entry name" value="SH3_domain"/>
</dbReference>
<dbReference type="GO" id="GO:0051017">
    <property type="term" value="P:actin filament bundle assembly"/>
    <property type="evidence" value="ECO:0007669"/>
    <property type="project" value="TreeGrafter"/>
</dbReference>
<dbReference type="Gene3D" id="1.20.1270.60">
    <property type="entry name" value="Arfaptin homology (AH) domain/BAR domain"/>
    <property type="match status" value="1"/>
</dbReference>
<dbReference type="Pfam" id="PF14604">
    <property type="entry name" value="SH3_9"/>
    <property type="match status" value="1"/>
</dbReference>
<dbReference type="GO" id="GO:0005654">
    <property type="term" value="C:nucleoplasm"/>
    <property type="evidence" value="ECO:0007669"/>
    <property type="project" value="TreeGrafter"/>
</dbReference>
<evidence type="ECO:0000256" key="10">
    <source>
        <dbReference type="ARBA" id="ARBA00023212"/>
    </source>
</evidence>
<protein>
    <recommendedName>
        <fullName evidence="13">BAR/IMD domain-containing adapter protein 2</fullName>
    </recommendedName>
    <alternativeName>
        <fullName evidence="14">Brain-specific angiogenesis inhibitor 1-associated protein 2</fullName>
    </alternativeName>
</protein>
<dbReference type="PANTHER" id="PTHR14206">
    <property type="entry name" value="BRAIN-SPECIFIC ANGIOGENESIS INHIBITOR 1-ASSOCIATED PROTEIN 2"/>
    <property type="match status" value="1"/>
</dbReference>
<proteinExistence type="predicted"/>
<comment type="function">
    <text evidence="12">Adapter protein that links membrane-bound small G-proteins to cytoplasmic effector proteins. Necessary for CDC42-mediated reorganization of the actin cytoskeleton and for RAC1-mediated membrane ruffling. Involved in the regulation of the actin cytoskeleton by WASF family members and the Arp2/3 complex. Plays a role in neurite growth. Acts syngeristically with ENAH to promote filipodia formation. Plays a role in the reorganization of the actin cytoskeleton in response to bacterial infection. Participates in actin bundling when associated with EPS8, promoting filopodial protrusions.</text>
</comment>
<keyword evidence="8 16" id="KW-0175">Coiled coil</keyword>
<dbReference type="GeneTree" id="ENSGT00940000153560"/>
<reference evidence="19" key="2">
    <citation type="submission" date="2025-08" db="UniProtKB">
        <authorList>
            <consortium name="Ensembl"/>
        </authorList>
    </citation>
    <scope>IDENTIFICATION</scope>
</reference>
<gene>
    <name evidence="19" type="primary">zgc:158689</name>
</gene>
<organism evidence="19 20">
    <name type="scientific">Sparus aurata</name>
    <name type="common">Gilthead sea bream</name>
    <dbReference type="NCBI Taxonomy" id="8175"/>
    <lineage>
        <taxon>Eukaryota</taxon>
        <taxon>Metazoa</taxon>
        <taxon>Chordata</taxon>
        <taxon>Craniata</taxon>
        <taxon>Vertebrata</taxon>
        <taxon>Euteleostomi</taxon>
        <taxon>Actinopterygii</taxon>
        <taxon>Neopterygii</taxon>
        <taxon>Teleostei</taxon>
        <taxon>Neoteleostei</taxon>
        <taxon>Acanthomorphata</taxon>
        <taxon>Eupercaria</taxon>
        <taxon>Spariformes</taxon>
        <taxon>Sparidae</taxon>
        <taxon>Sparus</taxon>
    </lineage>
</organism>
<dbReference type="GO" id="GO:0005856">
    <property type="term" value="C:cytoskeleton"/>
    <property type="evidence" value="ECO:0007669"/>
    <property type="project" value="UniProtKB-SubCell"/>
</dbReference>
<dbReference type="InterPro" id="IPR027267">
    <property type="entry name" value="AH/BAR_dom_sf"/>
</dbReference>
<dbReference type="GO" id="GO:0051764">
    <property type="term" value="P:actin crosslink formation"/>
    <property type="evidence" value="ECO:0007669"/>
    <property type="project" value="TreeGrafter"/>
</dbReference>
<reference evidence="19" key="3">
    <citation type="submission" date="2025-09" db="UniProtKB">
        <authorList>
            <consortium name="Ensembl"/>
        </authorList>
    </citation>
    <scope>IDENTIFICATION</scope>
</reference>
<evidence type="ECO:0000256" key="5">
    <source>
        <dbReference type="ARBA" id="ARBA00022443"/>
    </source>
</evidence>
<dbReference type="InterPro" id="IPR036028">
    <property type="entry name" value="SH3-like_dom_sf"/>
</dbReference>
<feature type="domain" description="SH3" evidence="17">
    <location>
        <begin position="287"/>
        <end position="358"/>
    </location>
</feature>
<evidence type="ECO:0000256" key="1">
    <source>
        <dbReference type="ARBA" id="ARBA00004170"/>
    </source>
</evidence>
<evidence type="ECO:0000256" key="12">
    <source>
        <dbReference type="ARBA" id="ARBA00025545"/>
    </source>
</evidence>
<evidence type="ECO:0000256" key="11">
    <source>
        <dbReference type="ARBA" id="ARBA00023273"/>
    </source>
</evidence>
<dbReference type="Ensembl" id="ENSSAUT00010052769.1">
    <property type="protein sequence ID" value="ENSSAUP00010050167.1"/>
    <property type="gene ID" value="ENSSAUG00010020914.1"/>
</dbReference>
<feature type="domain" description="IMD" evidence="18">
    <location>
        <begin position="1"/>
        <end position="248"/>
    </location>
</feature>
<evidence type="ECO:0000313" key="19">
    <source>
        <dbReference type="Ensembl" id="ENSSAUP00010050167.1"/>
    </source>
</evidence>
<dbReference type="SUPFAM" id="SSF50044">
    <property type="entry name" value="SH3-domain"/>
    <property type="match status" value="1"/>
</dbReference>
<dbReference type="PROSITE" id="PS50002">
    <property type="entry name" value="SH3"/>
    <property type="match status" value="1"/>
</dbReference>
<evidence type="ECO:0000256" key="8">
    <source>
        <dbReference type="ARBA" id="ARBA00023054"/>
    </source>
</evidence>
<keyword evidence="11" id="KW-0966">Cell projection</keyword>
<dbReference type="SMART" id="SM00326">
    <property type="entry name" value="SH3"/>
    <property type="match status" value="1"/>
</dbReference>
<name>A0A671XG92_SPAAU</name>
<keyword evidence="5 15" id="KW-0728">SH3 domain</keyword>
<dbReference type="PANTHER" id="PTHR14206:SF6">
    <property type="entry name" value="BRAIN-SPECIFIC ANGIOGENESIS INHIBITOR 1-ASSOCIATED PROTEIN 2"/>
    <property type="match status" value="1"/>
</dbReference>
<evidence type="ECO:0000259" key="17">
    <source>
        <dbReference type="PROSITE" id="PS50002"/>
    </source>
</evidence>
<dbReference type="CDD" id="cd11779">
    <property type="entry name" value="SH3_Irsp53_BAIAP2L"/>
    <property type="match status" value="1"/>
</dbReference>
<dbReference type="GO" id="GO:0001726">
    <property type="term" value="C:ruffle"/>
    <property type="evidence" value="ECO:0007669"/>
    <property type="project" value="UniProtKB-SubCell"/>
</dbReference>
<dbReference type="PROSITE" id="PS51338">
    <property type="entry name" value="IMD"/>
    <property type="match status" value="1"/>
</dbReference>
<evidence type="ECO:0000259" key="18">
    <source>
        <dbReference type="PROSITE" id="PS51338"/>
    </source>
</evidence>
<evidence type="ECO:0000313" key="20">
    <source>
        <dbReference type="Proteomes" id="UP000472265"/>
    </source>
</evidence>
<dbReference type="InterPro" id="IPR013606">
    <property type="entry name" value="I-BAR_dom"/>
</dbReference>
<accession>A0A671XG92</accession>
<feature type="coiled-coil region" evidence="16">
    <location>
        <begin position="104"/>
        <end position="145"/>
    </location>
</feature>
<dbReference type="AlphaFoldDB" id="A0A671XG92"/>
<evidence type="ECO:0000256" key="14">
    <source>
        <dbReference type="ARBA" id="ARBA00044812"/>
    </source>
</evidence>
<keyword evidence="20" id="KW-1185">Reference proteome</keyword>
<evidence type="ECO:0000256" key="9">
    <source>
        <dbReference type="ARBA" id="ARBA00023136"/>
    </source>
</evidence>
<evidence type="ECO:0000256" key="3">
    <source>
        <dbReference type="ARBA" id="ARBA00004466"/>
    </source>
</evidence>
<keyword evidence="7" id="KW-0597">Phosphoprotein</keyword>
<dbReference type="GO" id="GO:0005829">
    <property type="term" value="C:cytosol"/>
    <property type="evidence" value="ECO:0007669"/>
    <property type="project" value="TreeGrafter"/>
</dbReference>
<evidence type="ECO:0000256" key="4">
    <source>
        <dbReference type="ARBA" id="ARBA00004486"/>
    </source>
</evidence>
<dbReference type="GO" id="GO:0016020">
    <property type="term" value="C:membrane"/>
    <property type="evidence" value="ECO:0007669"/>
    <property type="project" value="UniProtKB-SubCell"/>
</dbReference>
<dbReference type="FunFam" id="2.30.30.40:FF:000287">
    <property type="entry name" value="BAI1-associated protein 2-like 2b"/>
    <property type="match status" value="1"/>
</dbReference>
<dbReference type="GO" id="GO:0030838">
    <property type="term" value="P:positive regulation of actin filament polymerization"/>
    <property type="evidence" value="ECO:0007669"/>
    <property type="project" value="TreeGrafter"/>
</dbReference>
<keyword evidence="10" id="KW-0206">Cytoskeleton</keyword>
<evidence type="ECO:0000256" key="2">
    <source>
        <dbReference type="ARBA" id="ARBA00004245"/>
    </source>
</evidence>
<dbReference type="CDD" id="cd07646">
    <property type="entry name" value="I-BAR_IMD_IRSp53"/>
    <property type="match status" value="1"/>
</dbReference>
<evidence type="ECO:0000256" key="15">
    <source>
        <dbReference type="PROSITE-ProRule" id="PRU00192"/>
    </source>
</evidence>
<evidence type="ECO:0000256" key="6">
    <source>
        <dbReference type="ARBA" id="ARBA00022490"/>
    </source>
</evidence>
<keyword evidence="6" id="KW-0963">Cytoplasm</keyword>
<dbReference type="SUPFAM" id="SSF103657">
    <property type="entry name" value="BAR/IMD domain-like"/>
    <property type="match status" value="1"/>
</dbReference>
<keyword evidence="9" id="KW-0472">Membrane</keyword>
<dbReference type="Pfam" id="PF08397">
    <property type="entry name" value="IMD"/>
    <property type="match status" value="1"/>
</dbReference>
<dbReference type="GO" id="GO:0007009">
    <property type="term" value="P:plasma membrane organization"/>
    <property type="evidence" value="ECO:0007669"/>
    <property type="project" value="InterPro"/>
</dbReference>
<dbReference type="Gene3D" id="2.30.30.40">
    <property type="entry name" value="SH3 Domains"/>
    <property type="match status" value="1"/>
</dbReference>
<evidence type="ECO:0000256" key="13">
    <source>
        <dbReference type="ARBA" id="ARBA00044790"/>
    </source>
</evidence>
<sequence length="365" mass="41320">MSRTEEVNKMTENVYKGILDQFNPSLKNFVTMGKHYEKALTGVTVAAKGYFDALVKLGELASDSQGSKELGDTLFQMAEVHRQIQVQLEDVLKLFHSELLAQLEQKLELDIKYLTATLKKYQSERRSKSESIERCQSQLKKLRRKSQGSRHPNKYGDREMQFVELMSRRQGELDALVATGYKSALTEERRRYCFLVDRQCCVTKLLINYHSKVRELLSQKLSSWQQSCSQPTKLPERALNLLRHTAPQGSGAAGMAEVLRHTKTGSAQPEQVSWISCSFLPRMLPLSGPTRVEAMYSHSPGASEGGGLGGGACLLHFLPGDNITLLISEPRDGWHYGQNERTGRKGWFPFSYTQPHHSKMDHLEK</sequence>
<comment type="subcellular location">
    <subcellularLocation>
        <location evidence="4">Cell projection</location>
        <location evidence="4">Filopodium</location>
    </subcellularLocation>
    <subcellularLocation>
        <location evidence="3">Cell projection</location>
        <location evidence="3">Ruffle</location>
    </subcellularLocation>
    <subcellularLocation>
        <location evidence="2">Cytoplasm</location>
        <location evidence="2">Cytoskeleton</location>
    </subcellularLocation>
    <subcellularLocation>
        <location evidence="1">Membrane</location>
        <topology evidence="1">Peripheral membrane protein</topology>
    </subcellularLocation>
</comment>
<dbReference type="GO" id="GO:0008093">
    <property type="term" value="F:cytoskeletal anchor activity"/>
    <property type="evidence" value="ECO:0007669"/>
    <property type="project" value="InterPro"/>
</dbReference>
<dbReference type="Proteomes" id="UP000472265">
    <property type="component" value="Chromosome 17"/>
</dbReference>
<reference evidence="19" key="1">
    <citation type="submission" date="2021-04" db="EMBL/GenBank/DDBJ databases">
        <authorList>
            <consortium name="Wellcome Sanger Institute Data Sharing"/>
        </authorList>
    </citation>
    <scope>NUCLEOTIDE SEQUENCE [LARGE SCALE GENOMIC DNA]</scope>
</reference>
<dbReference type="FunFam" id="1.20.1270.60:FF:000011">
    <property type="entry name" value="Brain-specific angiogenesis inhibitor 1-associated protein 2"/>
    <property type="match status" value="1"/>
</dbReference>
<dbReference type="GO" id="GO:0030175">
    <property type="term" value="C:filopodium"/>
    <property type="evidence" value="ECO:0007669"/>
    <property type="project" value="UniProtKB-SubCell"/>
</dbReference>
<dbReference type="InterPro" id="IPR027681">
    <property type="entry name" value="IRSp53/IRTKS/Pinkbar"/>
</dbReference>